<accession>A0A2S9PPP6</accession>
<keyword evidence="1" id="KW-0812">Transmembrane</keyword>
<keyword evidence="1" id="KW-0472">Membrane</keyword>
<feature type="non-terminal residue" evidence="2">
    <location>
        <position position="1"/>
    </location>
</feature>
<feature type="transmembrane region" description="Helical" evidence="1">
    <location>
        <begin position="12"/>
        <end position="32"/>
    </location>
</feature>
<reference evidence="2 3" key="1">
    <citation type="submission" date="2018-03" db="EMBL/GenBank/DDBJ databases">
        <title>Novel Streptomyces sp. from soil.</title>
        <authorList>
            <person name="Tan G.Y.A."/>
            <person name="Lee Z.Y."/>
        </authorList>
    </citation>
    <scope>NUCLEOTIDE SEQUENCE [LARGE SCALE GENOMIC DNA]</scope>
    <source>
        <strain evidence="2 3">ST5x</strain>
    </source>
</reference>
<dbReference type="SUPFAM" id="SSF103473">
    <property type="entry name" value="MFS general substrate transporter"/>
    <property type="match status" value="1"/>
</dbReference>
<evidence type="ECO:0000313" key="2">
    <source>
        <dbReference type="EMBL" id="PRH76390.1"/>
    </source>
</evidence>
<proteinExistence type="predicted"/>
<evidence type="ECO:0000313" key="3">
    <source>
        <dbReference type="Proteomes" id="UP000239322"/>
    </source>
</evidence>
<dbReference type="Proteomes" id="UP000239322">
    <property type="component" value="Unassembled WGS sequence"/>
</dbReference>
<sequence>VVAAAPGPWAGVAGFTVLGLGLSVLVPQVFAAARGDAEVARLNVFNYVGFLVGAPLVGAVGEVWSHRGAMLVPMVLVLAAVGYARAFGAGGDRYGGGHERPHIVDVG</sequence>
<gene>
    <name evidence="2" type="ORF">C6N75_25905</name>
</gene>
<evidence type="ECO:0000256" key="1">
    <source>
        <dbReference type="SAM" id="Phobius"/>
    </source>
</evidence>
<keyword evidence="1" id="KW-1133">Transmembrane helix</keyword>
<protein>
    <submittedName>
        <fullName evidence="2">MFS transporter</fullName>
    </submittedName>
</protein>
<feature type="transmembrane region" description="Helical" evidence="1">
    <location>
        <begin position="70"/>
        <end position="88"/>
    </location>
</feature>
<organism evidence="2 3">
    <name type="scientific">Streptomyces solincola</name>
    <dbReference type="NCBI Taxonomy" id="2100817"/>
    <lineage>
        <taxon>Bacteria</taxon>
        <taxon>Bacillati</taxon>
        <taxon>Actinomycetota</taxon>
        <taxon>Actinomycetes</taxon>
        <taxon>Kitasatosporales</taxon>
        <taxon>Streptomycetaceae</taxon>
        <taxon>Streptomyces</taxon>
    </lineage>
</organism>
<dbReference type="EMBL" id="PVLV01000508">
    <property type="protein sequence ID" value="PRH76390.1"/>
    <property type="molecule type" value="Genomic_DNA"/>
</dbReference>
<dbReference type="AlphaFoldDB" id="A0A2S9PPP6"/>
<feature type="transmembrane region" description="Helical" evidence="1">
    <location>
        <begin position="44"/>
        <end position="64"/>
    </location>
</feature>
<name>A0A2S9PPP6_9ACTN</name>
<comment type="caution">
    <text evidence="2">The sequence shown here is derived from an EMBL/GenBank/DDBJ whole genome shotgun (WGS) entry which is preliminary data.</text>
</comment>
<dbReference type="OrthoDB" id="3864150at2"/>
<dbReference type="InterPro" id="IPR036259">
    <property type="entry name" value="MFS_trans_sf"/>
</dbReference>
<keyword evidence="3" id="KW-1185">Reference proteome</keyword>